<evidence type="ECO:0000313" key="1">
    <source>
        <dbReference type="EMBL" id="MCA5895102.1"/>
    </source>
</evidence>
<keyword evidence="2" id="KW-1185">Reference proteome</keyword>
<evidence type="ECO:0000313" key="2">
    <source>
        <dbReference type="Proteomes" id="UP001319870"/>
    </source>
</evidence>
<name>A0ABS7ZKQ3_9MICO</name>
<gene>
    <name evidence="1" type="ORF">LEP48_17365</name>
</gene>
<dbReference type="Proteomes" id="UP001319870">
    <property type="component" value="Unassembled WGS sequence"/>
</dbReference>
<organism evidence="1 2">
    <name type="scientific">Isoptericola luteus</name>
    <dbReference type="NCBI Taxonomy" id="2879484"/>
    <lineage>
        <taxon>Bacteria</taxon>
        <taxon>Bacillati</taxon>
        <taxon>Actinomycetota</taxon>
        <taxon>Actinomycetes</taxon>
        <taxon>Micrococcales</taxon>
        <taxon>Promicromonosporaceae</taxon>
        <taxon>Isoptericola</taxon>
    </lineage>
</organism>
<comment type="caution">
    <text evidence="1">The sequence shown here is derived from an EMBL/GenBank/DDBJ whole genome shotgun (WGS) entry which is preliminary data.</text>
</comment>
<proteinExistence type="predicted"/>
<protein>
    <submittedName>
        <fullName evidence="1">Uncharacterized protein</fullName>
    </submittedName>
</protein>
<accession>A0ABS7ZKQ3</accession>
<dbReference type="RefSeq" id="WP_225566833.1">
    <property type="nucleotide sequence ID" value="NZ_JAIXCQ010000017.1"/>
</dbReference>
<sequence>MATIAQTPDTTTVLDEPVVSEETLLVGTVTMADLRQQHQAPRALRDGEFVATLACSAPGAPSHVLGRRAGGRAYDRVALAYTSGGRTQQRVWALEADRGAQAHYRLLEDTGTRGGFAVAG</sequence>
<dbReference type="EMBL" id="JAIXCQ010000017">
    <property type="protein sequence ID" value="MCA5895102.1"/>
    <property type="molecule type" value="Genomic_DNA"/>
</dbReference>
<reference evidence="1 2" key="1">
    <citation type="submission" date="2021-09" db="EMBL/GenBank/DDBJ databases">
        <title>Isoptericola luteus sp. nov., a novel bacterium isolated from Harbin, the capital city of Heilongjiang province.</title>
        <authorList>
            <person name="Li J."/>
        </authorList>
    </citation>
    <scope>NUCLEOTIDE SEQUENCE [LARGE SCALE GENOMIC DNA]</scope>
    <source>
        <strain evidence="1 2">NEAU-Y5</strain>
    </source>
</reference>